<name>A0A1T5MTX0_9FIRM</name>
<dbReference type="EMBL" id="FUZT01000025">
    <property type="protein sequence ID" value="SKC91484.1"/>
    <property type="molecule type" value="Genomic_DNA"/>
</dbReference>
<proteinExistence type="predicted"/>
<keyword evidence="2" id="KW-1185">Reference proteome</keyword>
<accession>A0A1T5MTX0</accession>
<gene>
    <name evidence="1" type="ORF">SAMN02194393_05325</name>
</gene>
<dbReference type="STRING" id="36842.SAMN02194393_05325"/>
<evidence type="ECO:0000313" key="2">
    <source>
        <dbReference type="Proteomes" id="UP000190285"/>
    </source>
</evidence>
<sequence length="56" mass="6907">MNINYIKNINRNLIFLESIEDKEKRHECYDLIIHKDITRIDTKKSLHNVKNKSFYR</sequence>
<organism evidence="1 2">
    <name type="scientific">Maledivibacter halophilus</name>
    <dbReference type="NCBI Taxonomy" id="36842"/>
    <lineage>
        <taxon>Bacteria</taxon>
        <taxon>Bacillati</taxon>
        <taxon>Bacillota</taxon>
        <taxon>Clostridia</taxon>
        <taxon>Peptostreptococcales</taxon>
        <taxon>Caminicellaceae</taxon>
        <taxon>Maledivibacter</taxon>
    </lineage>
</organism>
<dbReference type="Proteomes" id="UP000190285">
    <property type="component" value="Unassembled WGS sequence"/>
</dbReference>
<protein>
    <submittedName>
        <fullName evidence="1">Uncharacterized protein</fullName>
    </submittedName>
</protein>
<reference evidence="1 2" key="1">
    <citation type="submission" date="2017-02" db="EMBL/GenBank/DDBJ databases">
        <authorList>
            <person name="Peterson S.W."/>
        </authorList>
    </citation>
    <scope>NUCLEOTIDE SEQUENCE [LARGE SCALE GENOMIC DNA]</scope>
    <source>
        <strain evidence="1 2">M1</strain>
    </source>
</reference>
<dbReference type="AlphaFoldDB" id="A0A1T5MTX0"/>
<dbReference type="RefSeq" id="WP_208985142.1">
    <property type="nucleotide sequence ID" value="NZ_FUZT01000025.1"/>
</dbReference>
<evidence type="ECO:0000313" key="1">
    <source>
        <dbReference type="EMBL" id="SKC91484.1"/>
    </source>
</evidence>